<evidence type="ECO:0000256" key="1">
    <source>
        <dbReference type="ARBA" id="ARBA00004141"/>
    </source>
</evidence>
<organism evidence="7 8">
    <name type="scientific">Fusarium mundagurra</name>
    <dbReference type="NCBI Taxonomy" id="1567541"/>
    <lineage>
        <taxon>Eukaryota</taxon>
        <taxon>Fungi</taxon>
        <taxon>Dikarya</taxon>
        <taxon>Ascomycota</taxon>
        <taxon>Pezizomycotina</taxon>
        <taxon>Sordariomycetes</taxon>
        <taxon>Hypocreomycetidae</taxon>
        <taxon>Hypocreales</taxon>
        <taxon>Nectriaceae</taxon>
        <taxon>Fusarium</taxon>
        <taxon>Fusarium fujikuroi species complex</taxon>
    </lineage>
</organism>
<evidence type="ECO:0000313" key="7">
    <source>
        <dbReference type="EMBL" id="KAF5701018.1"/>
    </source>
</evidence>
<protein>
    <submittedName>
        <fullName evidence="7">GPR1 FUN34 yaaH</fullName>
    </submittedName>
</protein>
<keyword evidence="3 6" id="KW-0812">Transmembrane</keyword>
<dbReference type="AlphaFoldDB" id="A0A8H5XVQ9"/>
<evidence type="ECO:0000313" key="8">
    <source>
        <dbReference type="Proteomes" id="UP000544331"/>
    </source>
</evidence>
<feature type="transmembrane region" description="Helical" evidence="6">
    <location>
        <begin position="32"/>
        <end position="50"/>
    </location>
</feature>
<comment type="similarity">
    <text evidence="2">Belongs to the acetate uptake transporter (AceTr) (TC 2.A.96) family.</text>
</comment>
<evidence type="ECO:0000256" key="4">
    <source>
        <dbReference type="ARBA" id="ARBA00022989"/>
    </source>
</evidence>
<dbReference type="Proteomes" id="UP000544331">
    <property type="component" value="Unassembled WGS sequence"/>
</dbReference>
<dbReference type="PANTHER" id="PTHR31123:SF7">
    <property type="entry name" value="MARVEL DOMAIN-CONTAINING PROTEIN"/>
    <property type="match status" value="1"/>
</dbReference>
<dbReference type="InterPro" id="IPR000791">
    <property type="entry name" value="Gpr1/Fun34/SatP-like"/>
</dbReference>
<dbReference type="Pfam" id="PF01184">
    <property type="entry name" value="Gpr1_Fun34_YaaH"/>
    <property type="match status" value="1"/>
</dbReference>
<feature type="transmembrane region" description="Helical" evidence="6">
    <location>
        <begin position="154"/>
        <end position="173"/>
    </location>
</feature>
<reference evidence="7 8" key="1">
    <citation type="submission" date="2020-05" db="EMBL/GenBank/DDBJ databases">
        <title>Identification and distribution of gene clusters putatively required for synthesis of sphingolipid metabolism inhibitors in phylogenetically diverse species of the filamentous fungus Fusarium.</title>
        <authorList>
            <person name="Kim H.-S."/>
            <person name="Busman M."/>
            <person name="Brown D.W."/>
            <person name="Divon H."/>
            <person name="Uhlig S."/>
            <person name="Proctor R.H."/>
        </authorList>
    </citation>
    <scope>NUCLEOTIDE SEQUENCE [LARGE SCALE GENOMIC DNA]</scope>
    <source>
        <strain evidence="7 8">NRRL 66235</strain>
    </source>
</reference>
<accession>A0A8H5XVQ9</accession>
<evidence type="ECO:0000256" key="6">
    <source>
        <dbReference type="SAM" id="Phobius"/>
    </source>
</evidence>
<evidence type="ECO:0000256" key="5">
    <source>
        <dbReference type="ARBA" id="ARBA00023136"/>
    </source>
</evidence>
<keyword evidence="5 6" id="KW-0472">Membrane</keyword>
<evidence type="ECO:0000256" key="3">
    <source>
        <dbReference type="ARBA" id="ARBA00022692"/>
    </source>
</evidence>
<feature type="transmembrane region" description="Helical" evidence="6">
    <location>
        <begin position="88"/>
        <end position="108"/>
    </location>
</feature>
<comment type="caution">
    <text evidence="7">The sequence shown here is derived from an EMBL/GenBank/DDBJ whole genome shotgun (WGS) entry which is preliminary data.</text>
</comment>
<gene>
    <name evidence="7" type="ORF">FMUND_14077</name>
</gene>
<feature type="transmembrane region" description="Helical" evidence="6">
    <location>
        <begin position="62"/>
        <end position="82"/>
    </location>
</feature>
<dbReference type="EMBL" id="JAAOAN010000698">
    <property type="protein sequence ID" value="KAF5701018.1"/>
    <property type="molecule type" value="Genomic_DNA"/>
</dbReference>
<evidence type="ECO:0000256" key="2">
    <source>
        <dbReference type="ARBA" id="ARBA00005587"/>
    </source>
</evidence>
<proteinExistence type="inferred from homology"/>
<dbReference type="GO" id="GO:0005886">
    <property type="term" value="C:plasma membrane"/>
    <property type="evidence" value="ECO:0007669"/>
    <property type="project" value="TreeGrafter"/>
</dbReference>
<comment type="subcellular location">
    <subcellularLocation>
        <location evidence="1">Membrane</location>
        <topology evidence="1">Multi-pass membrane protein</topology>
    </subcellularLocation>
</comment>
<feature type="transmembrane region" description="Helical" evidence="6">
    <location>
        <begin position="129"/>
        <end position="148"/>
    </location>
</feature>
<keyword evidence="8" id="KW-1185">Reference proteome</keyword>
<dbReference type="OrthoDB" id="3648309at2759"/>
<sequence length="204" mass="22273">MTAHSVSSTKHDERILISDHYKPLGDRIGNPAPLAMGGFATTLLSVSLVMMEFRGISLQTQFIGDLCFVACIGLLISAQWSMLKGDTFSYTVLTAFVLFYGGYGAMLLPSWGIIDAYGGVDTPQYNNALGFFVLIWAVFNVFFLIASIQLHAAGVFGFIAGLLGFYTVAYYLCQDVLPFPVPMGDTSAWFKALRERKTLNSSCA</sequence>
<dbReference type="InterPro" id="IPR051633">
    <property type="entry name" value="AceTr"/>
</dbReference>
<name>A0A8H5XVQ9_9HYPO</name>
<dbReference type="PANTHER" id="PTHR31123">
    <property type="entry name" value="ACCUMULATION OF DYADS PROTEIN 2-RELATED"/>
    <property type="match status" value="1"/>
</dbReference>
<dbReference type="GO" id="GO:0015123">
    <property type="term" value="F:acetate transmembrane transporter activity"/>
    <property type="evidence" value="ECO:0007669"/>
    <property type="project" value="TreeGrafter"/>
</dbReference>
<keyword evidence="4 6" id="KW-1133">Transmembrane helix</keyword>